<dbReference type="PROSITE" id="PS51671">
    <property type="entry name" value="ACT"/>
    <property type="match status" value="1"/>
</dbReference>
<keyword evidence="7" id="KW-1185">Reference proteome</keyword>
<dbReference type="InterPro" id="IPR045865">
    <property type="entry name" value="ACT-like_dom_sf"/>
</dbReference>
<evidence type="ECO:0000313" key="6">
    <source>
        <dbReference type="EMBL" id="MBT9316173.1"/>
    </source>
</evidence>
<dbReference type="FunFam" id="1.10.3210.10:FF:000001">
    <property type="entry name" value="GTP pyrophosphokinase RelA"/>
    <property type="match status" value="1"/>
</dbReference>
<dbReference type="Pfam" id="PF19296">
    <property type="entry name" value="RelA_AH_RIS"/>
    <property type="match status" value="1"/>
</dbReference>
<dbReference type="InterPro" id="IPR012675">
    <property type="entry name" value="Beta-grasp_dom_sf"/>
</dbReference>
<dbReference type="FunFam" id="3.10.20.30:FF:000002">
    <property type="entry name" value="GTP pyrophosphokinase (RelA/SpoT)"/>
    <property type="match status" value="1"/>
</dbReference>
<dbReference type="AlphaFoldDB" id="A0A947DGJ1"/>
<accession>A0A947DGJ1</accession>
<evidence type="ECO:0000259" key="3">
    <source>
        <dbReference type="PROSITE" id="PS51671"/>
    </source>
</evidence>
<comment type="caution">
    <text evidence="6">The sequence shown here is derived from an EMBL/GenBank/DDBJ whole genome shotgun (WGS) entry which is preliminary data.</text>
</comment>
<proteinExistence type="inferred from homology"/>
<dbReference type="InterPro" id="IPR043519">
    <property type="entry name" value="NT_sf"/>
</dbReference>
<gene>
    <name evidence="6" type="ORF">IXB50_12150</name>
</gene>
<dbReference type="SUPFAM" id="SSF81271">
    <property type="entry name" value="TGS-like"/>
    <property type="match status" value="1"/>
</dbReference>
<dbReference type="GO" id="GO:0015969">
    <property type="term" value="P:guanosine tetraphosphate metabolic process"/>
    <property type="evidence" value="ECO:0007669"/>
    <property type="project" value="InterPro"/>
</dbReference>
<dbReference type="CDD" id="cd05399">
    <property type="entry name" value="NT_Rel-Spo_like"/>
    <property type="match status" value="1"/>
</dbReference>
<dbReference type="Proteomes" id="UP000717364">
    <property type="component" value="Unassembled WGS sequence"/>
</dbReference>
<dbReference type="InterPro" id="IPR004095">
    <property type="entry name" value="TGS"/>
</dbReference>
<dbReference type="SMART" id="SM00471">
    <property type="entry name" value="HDc"/>
    <property type="match status" value="1"/>
</dbReference>
<dbReference type="SUPFAM" id="SSF55021">
    <property type="entry name" value="ACT-like"/>
    <property type="match status" value="1"/>
</dbReference>
<dbReference type="InterPro" id="IPR045600">
    <property type="entry name" value="RelA/SpoT_AH_RIS"/>
</dbReference>
<evidence type="ECO:0000259" key="5">
    <source>
        <dbReference type="PROSITE" id="PS51880"/>
    </source>
</evidence>
<comment type="pathway">
    <text evidence="1">Purine metabolism.</text>
</comment>
<reference evidence="6" key="1">
    <citation type="submission" date="2020-11" db="EMBL/GenBank/DDBJ databases">
        <authorList>
            <person name="Konstantinou D."/>
            <person name="Gkelis S."/>
            <person name="Popin R."/>
            <person name="Fewer D."/>
            <person name="Sivonen K."/>
        </authorList>
    </citation>
    <scope>NUCLEOTIDE SEQUENCE</scope>
    <source>
        <strain evidence="6">TAU-MAC 1115</strain>
    </source>
</reference>
<dbReference type="Pfam" id="PF13328">
    <property type="entry name" value="HD_4"/>
    <property type="match status" value="1"/>
</dbReference>
<dbReference type="CDD" id="cd04876">
    <property type="entry name" value="ACT_RelA-SpoT"/>
    <property type="match status" value="1"/>
</dbReference>
<dbReference type="PROSITE" id="PS51880">
    <property type="entry name" value="TGS"/>
    <property type="match status" value="1"/>
</dbReference>
<feature type="domain" description="TGS" evidence="5">
    <location>
        <begin position="414"/>
        <end position="475"/>
    </location>
</feature>
<feature type="domain" description="ACT" evidence="3">
    <location>
        <begin position="687"/>
        <end position="761"/>
    </location>
</feature>
<dbReference type="Gene3D" id="3.30.70.260">
    <property type="match status" value="1"/>
</dbReference>
<dbReference type="PROSITE" id="PS51831">
    <property type="entry name" value="HD"/>
    <property type="match status" value="1"/>
</dbReference>
<dbReference type="InterPro" id="IPR033655">
    <property type="entry name" value="TGS_RelA/SpoT"/>
</dbReference>
<dbReference type="SMART" id="SM00954">
    <property type="entry name" value="RelA_SpoT"/>
    <property type="match status" value="1"/>
</dbReference>
<dbReference type="Gene3D" id="3.10.20.30">
    <property type="match status" value="1"/>
</dbReference>
<dbReference type="Gene3D" id="3.30.460.10">
    <property type="entry name" value="Beta Polymerase, domain 2"/>
    <property type="match status" value="1"/>
</dbReference>
<dbReference type="InterPro" id="IPR002912">
    <property type="entry name" value="ACT_dom"/>
</dbReference>
<dbReference type="Pfam" id="PF13291">
    <property type="entry name" value="ACT_4"/>
    <property type="match status" value="1"/>
</dbReference>
<evidence type="ECO:0000259" key="4">
    <source>
        <dbReference type="PROSITE" id="PS51831"/>
    </source>
</evidence>
<sequence length="763" mass="85771">MISAVPVLPNDCTLPTWLRSCILEHSQLAEEGDHEASIELPKDNNQLVCRAFEFAYQLHKGQMRASGEPYIAHPVAVANILRSLGGDSAMIAAGFLHDVVEDTDVTADEIEAHFGAEVRQMVEGVTKLSKFQFNSKTERQAENFRRMFLAMAQDIRVIVVKLADRLHNMRTLQHLPPEKQRQKACETIEIFAPLANRLGIGRIKWELEDLSFKYLEELAYKEIKNLISEKRTDRESRLKQVAGLLETHLEAEGISCVEISSRPKHLYSIYRKMQRQQKDFHQIYDIAAVRIIVGTKVECYRALAVVHDSFKPIPGRFKDYIGLPKANRYQSLHTAVIGAQGRPIEVQIRTMDMHRVAEYGIAAHWKYKETGNSNTKVNAEDEKFTWLRQLLEWQSELKDAQEYLSDVKDNLFDEEVYVFSPRGDVFSLSQGATPVDFAYRIHTEVGNHCAGAKVNDRIVTLDTQLENGDIVDILTNKNCHPSLDWLNFVVSAGARSRIRHWYKQSHHDENMTRGHAMLEKVMGRDGLDALLKSAPAQEAAQRSNYPCVEDMLAALGYGEITLNSVVNRLQEAIKQLQPVKEVDDETLAEQINDGAVVRTRWGEGAGGNDESGSSIMGVEGLLHHIAGCCNPLPGESIIGAVSMGARGIAIHRQGCPNVASIPGDRLIPVRWNAPDAVAGRAPTYPVMLKLEVIDRVGVLKDILSHLSDLKINVHRATVTTFPDQIAEIDLGIDVKDHTHFERTVKKLRKMTDLLKLKRISQMD</sequence>
<evidence type="ECO:0000256" key="2">
    <source>
        <dbReference type="RuleBase" id="RU003847"/>
    </source>
</evidence>
<dbReference type="InterPro" id="IPR007685">
    <property type="entry name" value="RelA_SpoT"/>
</dbReference>
<dbReference type="RefSeq" id="WP_215609239.1">
    <property type="nucleotide sequence ID" value="NZ_JADOES010000021.1"/>
</dbReference>
<evidence type="ECO:0000256" key="1">
    <source>
        <dbReference type="ARBA" id="ARBA00025704"/>
    </source>
</evidence>
<dbReference type="GO" id="GO:0005886">
    <property type="term" value="C:plasma membrane"/>
    <property type="evidence" value="ECO:0007669"/>
    <property type="project" value="TreeGrafter"/>
</dbReference>
<dbReference type="FunFam" id="3.30.460.10:FF:000001">
    <property type="entry name" value="GTP pyrophosphokinase RelA"/>
    <property type="match status" value="1"/>
</dbReference>
<dbReference type="CDD" id="cd00077">
    <property type="entry name" value="HDc"/>
    <property type="match status" value="1"/>
</dbReference>
<dbReference type="Pfam" id="PF04607">
    <property type="entry name" value="RelA_SpoT"/>
    <property type="match status" value="1"/>
</dbReference>
<dbReference type="Pfam" id="PF02824">
    <property type="entry name" value="TGS"/>
    <property type="match status" value="1"/>
</dbReference>
<reference evidence="6" key="2">
    <citation type="journal article" date="2021" name="Mar. Drugs">
        <title>Genome Reduction and Secondary Metabolism of the Marine Sponge-Associated Cyanobacterium Leptothoe.</title>
        <authorList>
            <person name="Konstantinou D."/>
            <person name="Popin R.V."/>
            <person name="Fewer D.P."/>
            <person name="Sivonen K."/>
            <person name="Gkelis S."/>
        </authorList>
    </citation>
    <scope>NUCLEOTIDE SEQUENCE</scope>
    <source>
        <strain evidence="6">TAU-MAC 1115</strain>
    </source>
</reference>
<dbReference type="InterPro" id="IPR006674">
    <property type="entry name" value="HD_domain"/>
</dbReference>
<dbReference type="NCBIfam" id="TIGR00691">
    <property type="entry name" value="spoT_relA"/>
    <property type="match status" value="1"/>
</dbReference>
<dbReference type="PANTHER" id="PTHR21262">
    <property type="entry name" value="GUANOSINE-3',5'-BIS DIPHOSPHATE 3'-PYROPHOSPHOHYDROLASE"/>
    <property type="match status" value="1"/>
</dbReference>
<dbReference type="SUPFAM" id="SSF109604">
    <property type="entry name" value="HD-domain/PDEase-like"/>
    <property type="match status" value="1"/>
</dbReference>
<feature type="domain" description="HD" evidence="4">
    <location>
        <begin position="70"/>
        <end position="169"/>
    </location>
</feature>
<dbReference type="InterPro" id="IPR003607">
    <property type="entry name" value="HD/PDEase_dom"/>
</dbReference>
<dbReference type="EMBL" id="JADOES010000021">
    <property type="protein sequence ID" value="MBT9316173.1"/>
    <property type="molecule type" value="Genomic_DNA"/>
</dbReference>
<organism evidence="6 7">
    <name type="scientific">Leptothoe spongobia TAU-MAC 1115</name>
    <dbReference type="NCBI Taxonomy" id="1967444"/>
    <lineage>
        <taxon>Bacteria</taxon>
        <taxon>Bacillati</taxon>
        <taxon>Cyanobacteriota</taxon>
        <taxon>Cyanophyceae</taxon>
        <taxon>Nodosilineales</taxon>
        <taxon>Cymatolegaceae</taxon>
        <taxon>Leptothoe</taxon>
        <taxon>Leptothoe spongobia</taxon>
    </lineage>
</organism>
<evidence type="ECO:0000313" key="7">
    <source>
        <dbReference type="Proteomes" id="UP000717364"/>
    </source>
</evidence>
<dbReference type="InterPro" id="IPR004811">
    <property type="entry name" value="RelA/Spo_fam"/>
</dbReference>
<comment type="similarity">
    <text evidence="2">Belongs to the relA/spoT family.</text>
</comment>
<dbReference type="InterPro" id="IPR012676">
    <property type="entry name" value="TGS-like"/>
</dbReference>
<dbReference type="PANTHER" id="PTHR21262:SF31">
    <property type="entry name" value="GTP PYROPHOSPHOKINASE"/>
    <property type="match status" value="1"/>
</dbReference>
<name>A0A947DGJ1_9CYAN</name>
<dbReference type="SUPFAM" id="SSF81301">
    <property type="entry name" value="Nucleotidyltransferase"/>
    <property type="match status" value="1"/>
</dbReference>
<comment type="function">
    <text evidence="2">In eubacteria ppGpp (guanosine 3'-diphosphate 5'-diphosphate) is a mediator of the stringent response that coordinates a variety of cellular activities in response to changes in nutritional abundance.</text>
</comment>
<dbReference type="Gene3D" id="1.10.3210.10">
    <property type="entry name" value="Hypothetical protein af1432"/>
    <property type="match status" value="1"/>
</dbReference>
<dbReference type="CDD" id="cd01668">
    <property type="entry name" value="TGS_RSH"/>
    <property type="match status" value="1"/>
</dbReference>
<protein>
    <submittedName>
        <fullName evidence="6">Bifunctional (P)ppGpp synthetase/guanosine-3',5'-bis(Diphosphate) 3'-pyrophosphohydrolase</fullName>
    </submittedName>
</protein>